<keyword evidence="2" id="KW-1185">Reference proteome</keyword>
<protein>
    <submittedName>
        <fullName evidence="1">Uncharacterized protein</fullName>
    </submittedName>
</protein>
<reference evidence="1" key="1">
    <citation type="submission" date="2021-02" db="EMBL/GenBank/DDBJ databases">
        <authorList>
            <person name="Nowell W R."/>
        </authorList>
    </citation>
    <scope>NUCLEOTIDE SEQUENCE</scope>
</reference>
<accession>A0A814VP08</accession>
<organism evidence="1 2">
    <name type="scientific">Adineta ricciae</name>
    <name type="common">Rotifer</name>
    <dbReference type="NCBI Taxonomy" id="249248"/>
    <lineage>
        <taxon>Eukaryota</taxon>
        <taxon>Metazoa</taxon>
        <taxon>Spiralia</taxon>
        <taxon>Gnathifera</taxon>
        <taxon>Rotifera</taxon>
        <taxon>Eurotatoria</taxon>
        <taxon>Bdelloidea</taxon>
        <taxon>Adinetida</taxon>
        <taxon>Adinetidae</taxon>
        <taxon>Adineta</taxon>
    </lineage>
</organism>
<gene>
    <name evidence="1" type="ORF">XAT740_LOCUS23110</name>
</gene>
<sequence>MQLSNKKQYDKQLHSLVKTKEENFSLDEMVTMIPVEDIISIHYTTDLKKSTKLKENTQQVPVVDQQGCCCCAAPKPEHQTEMTTENHVHRMITIYLQYSKHSNLDTVSNARILSESDRQQFYKDHLQPAMEKKFYLVNNIEYDSTNFEEKKLQAESLCRIITQLKGMNVGIPSTSISYPNPQEFQKILAQSHSSVFGDISQERVHSVQTQALGVVTTWTATPMEAQLVNKPK</sequence>
<evidence type="ECO:0000313" key="1">
    <source>
        <dbReference type="EMBL" id="CAF1190937.1"/>
    </source>
</evidence>
<proteinExistence type="predicted"/>
<name>A0A814VP08_ADIRI</name>
<comment type="caution">
    <text evidence="1">The sequence shown here is derived from an EMBL/GenBank/DDBJ whole genome shotgun (WGS) entry which is preliminary data.</text>
</comment>
<dbReference type="Proteomes" id="UP000663828">
    <property type="component" value="Unassembled WGS sequence"/>
</dbReference>
<dbReference type="EMBL" id="CAJNOR010001734">
    <property type="protein sequence ID" value="CAF1190937.1"/>
    <property type="molecule type" value="Genomic_DNA"/>
</dbReference>
<evidence type="ECO:0000313" key="2">
    <source>
        <dbReference type="Proteomes" id="UP000663828"/>
    </source>
</evidence>
<dbReference type="AlphaFoldDB" id="A0A814VP08"/>